<proteinExistence type="predicted"/>
<dbReference type="Pfam" id="PF07963">
    <property type="entry name" value="N_methyl"/>
    <property type="match status" value="1"/>
</dbReference>
<reference evidence="11 12" key="1">
    <citation type="submission" date="2018-04" db="EMBL/GenBank/DDBJ databases">
        <title>Novel species isolated from glacier.</title>
        <authorList>
            <person name="Liu Q."/>
            <person name="Xin Y.-H."/>
        </authorList>
    </citation>
    <scope>NUCLEOTIDE SEQUENCE [LARGE SCALE GENOMIC DNA]</scope>
    <source>
        <strain evidence="11 12">GT1R17</strain>
    </source>
</reference>
<evidence type="ECO:0000256" key="9">
    <source>
        <dbReference type="ARBA" id="ARBA00030775"/>
    </source>
</evidence>
<keyword evidence="8 10" id="KW-0472">Membrane</keyword>
<dbReference type="PROSITE" id="PS00409">
    <property type="entry name" value="PROKAR_NTER_METHYL"/>
    <property type="match status" value="1"/>
</dbReference>
<evidence type="ECO:0000256" key="6">
    <source>
        <dbReference type="ARBA" id="ARBA00022692"/>
    </source>
</evidence>
<evidence type="ECO:0000256" key="2">
    <source>
        <dbReference type="ARBA" id="ARBA00021549"/>
    </source>
</evidence>
<dbReference type="EMBL" id="QANS01000002">
    <property type="protein sequence ID" value="PTU31924.1"/>
    <property type="molecule type" value="Genomic_DNA"/>
</dbReference>
<keyword evidence="3" id="KW-1003">Cell membrane</keyword>
<keyword evidence="6 10" id="KW-0812">Transmembrane</keyword>
<evidence type="ECO:0000256" key="5">
    <source>
        <dbReference type="ARBA" id="ARBA00022519"/>
    </source>
</evidence>
<keyword evidence="5" id="KW-0997">Cell inner membrane</keyword>
<dbReference type="NCBIfam" id="TIGR01708">
    <property type="entry name" value="typeII_sec_gspH"/>
    <property type="match status" value="1"/>
</dbReference>
<feature type="transmembrane region" description="Helical" evidence="10">
    <location>
        <begin position="20"/>
        <end position="43"/>
    </location>
</feature>
<evidence type="ECO:0000256" key="10">
    <source>
        <dbReference type="SAM" id="Phobius"/>
    </source>
</evidence>
<accession>A0A2T5MH73</accession>
<keyword evidence="7 10" id="KW-1133">Transmembrane helix</keyword>
<sequence>MFRQDVSPNRSLQTTTARTAGFTLIELLVVIVIIGILATFATLSIGNRALDDRLEVESKRLEQTLKLALEEAETKGIDIGFSYTQEHYQFLALDKSGIWTPYVASGPLRPREIPAPFYFELRIEDRPVMPASASLDSKDKKVEPQILLLSSGEVTAFSVDIKAENYDPYYHIQADTLGKFQRERRD</sequence>
<dbReference type="InterPro" id="IPR002416">
    <property type="entry name" value="T2SS_protein-GspH"/>
</dbReference>
<dbReference type="NCBIfam" id="TIGR02532">
    <property type="entry name" value="IV_pilin_GFxxxE"/>
    <property type="match status" value="1"/>
</dbReference>
<organism evidence="11 12">
    <name type="scientific">Stenotrophobium rhamnosiphilum</name>
    <dbReference type="NCBI Taxonomy" id="2029166"/>
    <lineage>
        <taxon>Bacteria</taxon>
        <taxon>Pseudomonadati</taxon>
        <taxon>Pseudomonadota</taxon>
        <taxon>Gammaproteobacteria</taxon>
        <taxon>Nevskiales</taxon>
        <taxon>Nevskiaceae</taxon>
        <taxon>Stenotrophobium</taxon>
    </lineage>
</organism>
<dbReference type="InterPro" id="IPR049875">
    <property type="entry name" value="TypeII_GspH"/>
</dbReference>
<evidence type="ECO:0000256" key="1">
    <source>
        <dbReference type="ARBA" id="ARBA00004377"/>
    </source>
</evidence>
<evidence type="ECO:0000256" key="4">
    <source>
        <dbReference type="ARBA" id="ARBA00022481"/>
    </source>
</evidence>
<dbReference type="GO" id="GO:0005886">
    <property type="term" value="C:plasma membrane"/>
    <property type="evidence" value="ECO:0007669"/>
    <property type="project" value="UniProtKB-SubCell"/>
</dbReference>
<dbReference type="GO" id="GO:0015628">
    <property type="term" value="P:protein secretion by the type II secretion system"/>
    <property type="evidence" value="ECO:0007669"/>
    <property type="project" value="InterPro"/>
</dbReference>
<dbReference type="InterPro" id="IPR045584">
    <property type="entry name" value="Pilin-like"/>
</dbReference>
<dbReference type="InterPro" id="IPR012902">
    <property type="entry name" value="N_methyl_site"/>
</dbReference>
<dbReference type="PRINTS" id="PR00885">
    <property type="entry name" value="BCTERIALGSPH"/>
</dbReference>
<dbReference type="SUPFAM" id="SSF54523">
    <property type="entry name" value="Pili subunits"/>
    <property type="match status" value="1"/>
</dbReference>
<evidence type="ECO:0000313" key="12">
    <source>
        <dbReference type="Proteomes" id="UP000244248"/>
    </source>
</evidence>
<name>A0A2T5MH73_9GAMM</name>
<dbReference type="Proteomes" id="UP000244248">
    <property type="component" value="Unassembled WGS sequence"/>
</dbReference>
<dbReference type="GO" id="GO:0015627">
    <property type="term" value="C:type II protein secretion system complex"/>
    <property type="evidence" value="ECO:0007669"/>
    <property type="project" value="InterPro"/>
</dbReference>
<evidence type="ECO:0000256" key="3">
    <source>
        <dbReference type="ARBA" id="ARBA00022475"/>
    </source>
</evidence>
<evidence type="ECO:0000256" key="8">
    <source>
        <dbReference type="ARBA" id="ARBA00023136"/>
    </source>
</evidence>
<comment type="caution">
    <text evidence="11">The sequence shown here is derived from an EMBL/GenBank/DDBJ whole genome shotgun (WGS) entry which is preliminary data.</text>
</comment>
<gene>
    <name evidence="11" type="primary">gspH</name>
    <name evidence="11" type="ORF">CJD38_04365</name>
</gene>
<dbReference type="Gene3D" id="3.55.40.10">
    <property type="entry name" value="minor pseudopilin epsh domain"/>
    <property type="match status" value="1"/>
</dbReference>
<protein>
    <recommendedName>
        <fullName evidence="2">Type II secretion system protein H</fullName>
    </recommendedName>
    <alternativeName>
        <fullName evidence="9">General secretion pathway protein H</fullName>
    </alternativeName>
</protein>
<keyword evidence="12" id="KW-1185">Reference proteome</keyword>
<evidence type="ECO:0000313" key="11">
    <source>
        <dbReference type="EMBL" id="PTU31924.1"/>
    </source>
</evidence>
<evidence type="ECO:0000256" key="7">
    <source>
        <dbReference type="ARBA" id="ARBA00022989"/>
    </source>
</evidence>
<dbReference type="AlphaFoldDB" id="A0A2T5MH73"/>
<keyword evidence="4" id="KW-0488">Methylation</keyword>
<comment type="subcellular location">
    <subcellularLocation>
        <location evidence="1">Cell inner membrane</location>
        <topology evidence="1">Single-pass membrane protein</topology>
    </subcellularLocation>
</comment>